<dbReference type="Gene3D" id="3.40.50.300">
    <property type="entry name" value="P-loop containing nucleotide triphosphate hydrolases"/>
    <property type="match status" value="1"/>
</dbReference>
<dbReference type="Pfam" id="PF13177">
    <property type="entry name" value="DNA_pol3_delta2"/>
    <property type="match status" value="1"/>
</dbReference>
<dbReference type="PANTHER" id="PTHR11669">
    <property type="entry name" value="REPLICATION FACTOR C / DNA POLYMERASE III GAMMA-TAU SUBUNIT"/>
    <property type="match status" value="1"/>
</dbReference>
<dbReference type="InterPro" id="IPR050238">
    <property type="entry name" value="DNA_Rep/Repair_Clamp_Loader"/>
</dbReference>
<keyword evidence="1" id="KW-0548">Nucleotidyltransferase</keyword>
<dbReference type="AlphaFoldDB" id="A0A4U9XZH1"/>
<dbReference type="GO" id="GO:0006261">
    <property type="term" value="P:DNA-templated DNA replication"/>
    <property type="evidence" value="ECO:0007669"/>
    <property type="project" value="TreeGrafter"/>
</dbReference>
<dbReference type="RefSeq" id="WP_077322374.1">
    <property type="nucleotide sequence ID" value="NZ_CABEHT010000001.1"/>
</dbReference>
<dbReference type="InterPro" id="IPR027417">
    <property type="entry name" value="P-loop_NTPase"/>
</dbReference>
<dbReference type="GO" id="GO:0003887">
    <property type="term" value="F:DNA-directed DNA polymerase activity"/>
    <property type="evidence" value="ECO:0007669"/>
    <property type="project" value="UniProtKB-EC"/>
</dbReference>
<accession>A0A4U9XZH1</accession>
<dbReference type="PANTHER" id="PTHR11669:SF8">
    <property type="entry name" value="DNA POLYMERASE III SUBUNIT DELTA"/>
    <property type="match status" value="1"/>
</dbReference>
<sequence>MSIEELAPKAYRSFQTILAKERLNHAYLFAGDFANFEMALYLTQAIFCQNLKDKLPCGRCRSCQLIAKNEFQDLTVLEPSGQVIKTETIREMLKDFSRTGYEGEQQVFIIKDCEKMHINAANALLKHIEEPQSASYIFLLTNDDNQVLPTIKSRTQIFHFPKSEDYLSRQAQKAGLLKNQADLIAKLAKSPDDLEKLIKDSKVLDFINASQKLTTYLLSNREKAYLEVSRLATSALDKKEQDMVLKLITYHLANDYSQEKAIHYLEGLYLARQMWESNVSFQNALEYMVLS</sequence>
<evidence type="ECO:0000313" key="2">
    <source>
        <dbReference type="Proteomes" id="UP000394068"/>
    </source>
</evidence>
<keyword evidence="1" id="KW-0808">Transferase</keyword>
<name>A0A4U9XZH1_9STRE</name>
<reference evidence="1 2" key="1">
    <citation type="submission" date="2019-05" db="EMBL/GenBank/DDBJ databases">
        <authorList>
            <consortium name="Pathogen Informatics"/>
        </authorList>
    </citation>
    <scope>NUCLEOTIDE SEQUENCE [LARGE SCALE GENOMIC DNA]</scope>
    <source>
        <strain evidence="1 2">NCTC5386</strain>
    </source>
</reference>
<gene>
    <name evidence="1" type="primary">holB</name>
    <name evidence="1" type="ORF">NCTC5386_01643</name>
</gene>
<dbReference type="EC" id="2.7.7.7" evidence="1"/>
<dbReference type="SUPFAM" id="SSF52540">
    <property type="entry name" value="P-loop containing nucleoside triphosphate hydrolases"/>
    <property type="match status" value="1"/>
</dbReference>
<proteinExistence type="predicted"/>
<organism evidence="1 2">
    <name type="scientific">Streptococcus pseudoporcinus</name>
    <dbReference type="NCBI Taxonomy" id="361101"/>
    <lineage>
        <taxon>Bacteria</taxon>
        <taxon>Bacillati</taxon>
        <taxon>Bacillota</taxon>
        <taxon>Bacilli</taxon>
        <taxon>Lactobacillales</taxon>
        <taxon>Streptococcaceae</taxon>
        <taxon>Streptococcus</taxon>
    </lineage>
</organism>
<evidence type="ECO:0000313" key="1">
    <source>
        <dbReference type="EMBL" id="VTS18535.1"/>
    </source>
</evidence>
<protein>
    <submittedName>
        <fullName evidence="1">DNA polymerase III subunit delta</fullName>
        <ecNumber evidence="1">2.7.7.7</ecNumber>
    </submittedName>
</protein>
<dbReference type="Proteomes" id="UP000394068">
    <property type="component" value="Unassembled WGS sequence"/>
</dbReference>
<dbReference type="EMBL" id="CABEHT010000001">
    <property type="protein sequence ID" value="VTS18535.1"/>
    <property type="molecule type" value="Genomic_DNA"/>
</dbReference>
<dbReference type="NCBIfam" id="NF005581">
    <property type="entry name" value="PRK07276.1"/>
    <property type="match status" value="1"/>
</dbReference>